<dbReference type="CDD" id="cd20078">
    <property type="entry name" value="XPF_nuclease_XPF_euk"/>
    <property type="match status" value="1"/>
</dbReference>
<dbReference type="AlphaFoldDB" id="A0A6P4ZL13"/>
<evidence type="ECO:0000256" key="1">
    <source>
        <dbReference type="ARBA" id="ARBA00004123"/>
    </source>
</evidence>
<dbReference type="GeneID" id="109474486"/>
<dbReference type="SUPFAM" id="SSF52980">
    <property type="entry name" value="Restriction endonuclease-like"/>
    <property type="match status" value="1"/>
</dbReference>
<evidence type="ECO:0000256" key="9">
    <source>
        <dbReference type="ARBA" id="ARBA00023242"/>
    </source>
</evidence>
<dbReference type="Gene3D" id="1.10.150.20">
    <property type="entry name" value="5' to 3' exonuclease, C-terminal subdomain"/>
    <property type="match status" value="1"/>
</dbReference>
<dbReference type="InterPro" id="IPR011335">
    <property type="entry name" value="Restrct_endonuc-II-like"/>
</dbReference>
<evidence type="ECO:0000256" key="3">
    <source>
        <dbReference type="ARBA" id="ARBA00022722"/>
    </source>
</evidence>
<keyword evidence="6" id="KW-0378">Hydrolase</keyword>
<evidence type="ECO:0000259" key="12">
    <source>
        <dbReference type="SMART" id="SM00891"/>
    </source>
</evidence>
<dbReference type="OrthoDB" id="361020at2759"/>
<dbReference type="GO" id="GO:0000712">
    <property type="term" value="P:resolution of meiotic recombination intermediates"/>
    <property type="evidence" value="ECO:0007669"/>
    <property type="project" value="TreeGrafter"/>
</dbReference>
<comment type="subcellular location">
    <subcellularLocation>
        <location evidence="1">Nucleus</location>
    </subcellularLocation>
</comment>
<evidence type="ECO:0000256" key="6">
    <source>
        <dbReference type="ARBA" id="ARBA00022801"/>
    </source>
</evidence>
<evidence type="ECO:0000256" key="8">
    <source>
        <dbReference type="ARBA" id="ARBA00023204"/>
    </source>
</evidence>
<keyword evidence="4" id="KW-0255">Endonuclease</keyword>
<feature type="region of interest" description="Disordered" evidence="11">
    <location>
        <begin position="431"/>
        <end position="461"/>
    </location>
</feature>
<dbReference type="KEGG" id="bbel:109474486"/>
<evidence type="ECO:0000256" key="4">
    <source>
        <dbReference type="ARBA" id="ARBA00022759"/>
    </source>
</evidence>
<dbReference type="SUPFAM" id="SSF47781">
    <property type="entry name" value="RuvA domain 2-like"/>
    <property type="match status" value="1"/>
</dbReference>
<comment type="similarity">
    <text evidence="2">Belongs to the XPF family.</text>
</comment>
<keyword evidence="8" id="KW-0234">DNA repair</keyword>
<proteinExistence type="inferred from homology"/>
<dbReference type="SMART" id="SM00891">
    <property type="entry name" value="ERCC4"/>
    <property type="match status" value="1"/>
</dbReference>
<dbReference type="GO" id="GO:0000014">
    <property type="term" value="F:single-stranded DNA endodeoxyribonuclease activity"/>
    <property type="evidence" value="ECO:0007669"/>
    <property type="project" value="TreeGrafter"/>
</dbReference>
<dbReference type="Proteomes" id="UP000515135">
    <property type="component" value="Unplaced"/>
</dbReference>
<keyword evidence="9" id="KW-0539">Nucleus</keyword>
<evidence type="ECO:0000313" key="14">
    <source>
        <dbReference type="RefSeq" id="XP_019630336.1"/>
    </source>
</evidence>
<reference evidence="14" key="1">
    <citation type="submission" date="2025-08" db="UniProtKB">
        <authorList>
            <consortium name="RefSeq"/>
        </authorList>
    </citation>
    <scope>IDENTIFICATION</scope>
    <source>
        <tissue evidence="14">Gonad</tissue>
    </source>
</reference>
<name>A0A6P4ZL13_BRABE</name>
<feature type="domain" description="ERCC4" evidence="12">
    <location>
        <begin position="632"/>
        <end position="712"/>
    </location>
</feature>
<dbReference type="GO" id="GO:0000724">
    <property type="term" value="P:double-strand break repair via homologous recombination"/>
    <property type="evidence" value="ECO:0007669"/>
    <property type="project" value="TreeGrafter"/>
</dbReference>
<keyword evidence="3" id="KW-0540">Nuclease</keyword>
<evidence type="ECO:0000313" key="13">
    <source>
        <dbReference type="Proteomes" id="UP000515135"/>
    </source>
</evidence>
<evidence type="ECO:0000256" key="11">
    <source>
        <dbReference type="SAM" id="MobiDB-lite"/>
    </source>
</evidence>
<dbReference type="Pfam" id="PF02732">
    <property type="entry name" value="ERCC4"/>
    <property type="match status" value="1"/>
</dbReference>
<accession>A0A6P4ZL13</accession>
<feature type="region of interest" description="Disordered" evidence="11">
    <location>
        <begin position="345"/>
        <end position="364"/>
    </location>
</feature>
<evidence type="ECO:0000256" key="2">
    <source>
        <dbReference type="ARBA" id="ARBA00010015"/>
    </source>
</evidence>
<dbReference type="PANTHER" id="PTHR10150">
    <property type="entry name" value="DNA REPAIR ENDONUCLEASE XPF"/>
    <property type="match status" value="1"/>
</dbReference>
<organism evidence="13 14">
    <name type="scientific">Branchiostoma belcheri</name>
    <name type="common">Amphioxus</name>
    <dbReference type="NCBI Taxonomy" id="7741"/>
    <lineage>
        <taxon>Eukaryota</taxon>
        <taxon>Metazoa</taxon>
        <taxon>Chordata</taxon>
        <taxon>Cephalochordata</taxon>
        <taxon>Leptocardii</taxon>
        <taxon>Amphioxiformes</taxon>
        <taxon>Branchiostomatidae</taxon>
        <taxon>Branchiostoma</taxon>
    </lineage>
</organism>
<gene>
    <name evidence="14" type="primary">LOC109474486</name>
</gene>
<dbReference type="GO" id="GO:0003697">
    <property type="term" value="F:single-stranded DNA binding"/>
    <property type="evidence" value="ECO:0007669"/>
    <property type="project" value="TreeGrafter"/>
</dbReference>
<dbReference type="PANTHER" id="PTHR10150:SF0">
    <property type="entry name" value="DNA REPAIR ENDONUCLEASE XPF"/>
    <property type="match status" value="1"/>
</dbReference>
<dbReference type="InterPro" id="IPR047520">
    <property type="entry name" value="XPF_nuclease"/>
</dbReference>
<evidence type="ECO:0000256" key="5">
    <source>
        <dbReference type="ARBA" id="ARBA00022763"/>
    </source>
</evidence>
<dbReference type="InterPro" id="IPR006166">
    <property type="entry name" value="ERCC4_domain"/>
</dbReference>
<dbReference type="GO" id="GO:1901255">
    <property type="term" value="P:nucleotide-excision repair involved in interstrand cross-link repair"/>
    <property type="evidence" value="ECO:0007669"/>
    <property type="project" value="TreeGrafter"/>
</dbReference>
<keyword evidence="5" id="KW-0227">DNA damage</keyword>
<feature type="region of interest" description="Disordered" evidence="11">
    <location>
        <begin position="605"/>
        <end position="627"/>
    </location>
</feature>
<dbReference type="GO" id="GO:0003684">
    <property type="term" value="F:damaged DNA binding"/>
    <property type="evidence" value="ECO:0007669"/>
    <property type="project" value="TreeGrafter"/>
</dbReference>
<protein>
    <recommendedName>
        <fullName evidence="10">DNA repair endonuclease XPF</fullName>
    </recommendedName>
</protein>
<dbReference type="RefSeq" id="XP_019630336.1">
    <property type="nucleotide sequence ID" value="XM_019774777.1"/>
</dbReference>
<evidence type="ECO:0000256" key="7">
    <source>
        <dbReference type="ARBA" id="ARBA00023125"/>
    </source>
</evidence>
<dbReference type="Gene3D" id="3.40.50.10130">
    <property type="match status" value="1"/>
</dbReference>
<dbReference type="GO" id="GO:0000110">
    <property type="term" value="C:nucleotide-excision repair factor 1 complex"/>
    <property type="evidence" value="ECO:0007669"/>
    <property type="project" value="TreeGrafter"/>
</dbReference>
<dbReference type="FunFam" id="3.40.50.10130:FF:000002">
    <property type="entry name" value="DNA repair endonuclease XPF"/>
    <property type="match status" value="1"/>
</dbReference>
<keyword evidence="13" id="KW-1185">Reference proteome</keyword>
<sequence length="867" mass="97746">MAAPEQKPAVRLLQYENEIFLDALHEDGLTITAKGLGADRVLLNYLQLYSDASNLVIVINTTQHEEEYLIEELSVAGVSPLPKSVTNEYSITDRKALYLSGGVLFVTSRILVVDMLTNRIPVDLITGVLVYRAHRIIESCQEAFILRLYRQKNKQGFIKAFSDMPTAFHSGMCHVERVMKNLFVRKLYLWPRFHVSVQDFLSQHKPEVVELHLHMTDSMTAIQTSILDIMQACVRELRMFNPSLEAEDLTVENAISLMFDQIVRQQLDPVWHQLSGKTRQLVADLKTLRTLLVYLTQYDCVTFYNLLQSLRGTEKSFGKNSGWLFLDAANSMFVHARARVYGHPGKVAKGNDKGTSAPPVNPDLRLEENPKWKALWDVLQEVREENTKLGEQGSVLIAAYDDRTCSQIKEYLCDGSHSLLTRLFNKTLGTDRAAPRAEGAQGKQKTGGGKKRKVEKEKAAAEGQVTLTQLVKGQGEDSCQTDEGLTACAKEPPVSSLNAYYGVLPTPVTIIHPLHGNNDPYSLTRTLREVNPSYVVLYDPEMEFVRQLEVYKAGRPGEPLRVYFLMYTSSTEEQRFLTSLRREKLAFEHLIKEKASLVLPEEPDVTRDMTPATEVSTRRAGGQESQEALQPKVIVDMREFRSELPSLIHRRGVDIEPITLQVGDYILTPDMCVERKSISDLIGSLNSGRLFNQAVAMTRSYKRPILLIEFDANKPFSLQTKGVGHYEMSFQEVQAKLALLTLHFPGLRILWSRSPYATAELFQELKLNRPEPDAAQAAAIAMETESVLPSDKYNHLSHDMVLKLPGVNSKNYRSVLDKTESLADLVTLTQDQIAEHLGNAANAKLLYEFLHTTFTPTSEVTKTKTKR</sequence>
<keyword evidence="7" id="KW-0238">DNA-binding</keyword>
<dbReference type="InterPro" id="IPR010994">
    <property type="entry name" value="RuvA_2-like"/>
</dbReference>
<evidence type="ECO:0000256" key="10">
    <source>
        <dbReference type="ARBA" id="ARBA00072370"/>
    </source>
</evidence>